<evidence type="ECO:0000313" key="1">
    <source>
        <dbReference type="EMBL" id="QGJ89921.1"/>
    </source>
</evidence>
<dbReference type="Proteomes" id="UP000424201">
    <property type="component" value="Genome"/>
</dbReference>
<sequence>MAALVSVEEFTTFLRVPLPEEGSEKYTQMEFLLTLASDWARELSCKPWLLPADAPVTARGIILAASRREWNNPKRVSYVVKGPQSATFMQSAYPPGFFTDAEEAKLRSYGRSTGNWGVIETYRDDEEQLNGYLEVYPHGGLMPVYHPDDIGYGGSIHP</sequence>
<reference evidence="1 2" key="1">
    <citation type="submission" date="2019-10" db="EMBL/GenBank/DDBJ databases">
        <authorList>
            <person name="Garlena R.A."/>
            <person name="Russell D.A."/>
            <person name="Pope W.H."/>
            <person name="Jacobs-Sera D."/>
            <person name="Hatfull G.F."/>
        </authorList>
    </citation>
    <scope>NUCLEOTIDE SEQUENCE [LARGE SCALE GENOMIC DNA]</scope>
</reference>
<evidence type="ECO:0000313" key="2">
    <source>
        <dbReference type="Proteomes" id="UP000424201"/>
    </source>
</evidence>
<proteinExistence type="predicted"/>
<protein>
    <submittedName>
        <fullName evidence="1">Head-to-tail adaptor</fullName>
    </submittedName>
</protein>
<gene>
    <name evidence="1" type="primary">31</name>
    <name evidence="1" type="ORF">PBI_MARYV_31</name>
</gene>
<name>A0A649VC59_9CAUD</name>
<dbReference type="EMBL" id="MN585992">
    <property type="protein sequence ID" value="QGJ89921.1"/>
    <property type="molecule type" value="Genomic_DNA"/>
</dbReference>
<accession>A0A649VC59</accession>
<organism evidence="1 2">
    <name type="scientific">Mycobacterium phage MaryV</name>
    <dbReference type="NCBI Taxonomy" id="2656593"/>
    <lineage>
        <taxon>Viruses</taxon>
        <taxon>Duplodnaviria</taxon>
        <taxon>Heunggongvirae</taxon>
        <taxon>Uroviricota</taxon>
        <taxon>Caudoviricetes</taxon>
        <taxon>Vilmaviridae</taxon>
        <taxon>Wildcatvirus</taxon>
        <taxon>Wildcatvirus wildcat</taxon>
        <taxon>Mycobacterium virus Wildcat</taxon>
    </lineage>
</organism>